<dbReference type="PANTHER" id="PTHR30629">
    <property type="entry name" value="PROPHAGE INTEGRASE"/>
    <property type="match status" value="1"/>
</dbReference>
<dbReference type="EMBL" id="AFWV01000009">
    <property type="protein sequence ID" value="EGV17740.1"/>
    <property type="molecule type" value="Genomic_DNA"/>
</dbReference>
<dbReference type="STRING" id="768671.ThimaDRAFT_2798"/>
<dbReference type="eggNOG" id="COG0582">
    <property type="taxonomic scope" value="Bacteria"/>
</dbReference>
<evidence type="ECO:0000313" key="4">
    <source>
        <dbReference type="EMBL" id="EGV17740.1"/>
    </source>
</evidence>
<evidence type="ECO:0000259" key="3">
    <source>
        <dbReference type="Pfam" id="PF13356"/>
    </source>
</evidence>
<accession>F9UCZ6</accession>
<protein>
    <recommendedName>
        <fullName evidence="3">Integrase DNA-binding domain-containing protein</fullName>
    </recommendedName>
</protein>
<dbReference type="InterPro" id="IPR038488">
    <property type="entry name" value="Integrase_DNA-bd_sf"/>
</dbReference>
<keyword evidence="2" id="KW-0229">DNA integration</keyword>
<dbReference type="AlphaFoldDB" id="F9UCZ6"/>
<dbReference type="OrthoDB" id="5567253at2"/>
<dbReference type="Gene3D" id="3.30.160.390">
    <property type="entry name" value="Integrase, DNA-binding domain"/>
    <property type="match status" value="1"/>
</dbReference>
<dbReference type="Proteomes" id="UP000005459">
    <property type="component" value="Unassembled WGS sequence"/>
</dbReference>
<dbReference type="InterPro" id="IPR025166">
    <property type="entry name" value="Integrase_DNA_bind_dom"/>
</dbReference>
<evidence type="ECO:0000313" key="5">
    <source>
        <dbReference type="Proteomes" id="UP000005459"/>
    </source>
</evidence>
<feature type="domain" description="Integrase DNA-binding" evidence="3">
    <location>
        <begin position="11"/>
        <end position="103"/>
    </location>
</feature>
<dbReference type="RefSeq" id="WP_007193671.1">
    <property type="nucleotide sequence ID" value="NZ_AFWV01000009.1"/>
</dbReference>
<gene>
    <name evidence="4" type="ORF">ThimaDRAFT_2798</name>
</gene>
<sequence>MPRIAENRRNLTKELVSRIKPQATKYIVWDEAIPNLGLRVYPTGNKSYVLRLCFTDAKGKTSQRMETLGAAEDFKTPEAARAKPLELRQRYKAGEDVKETKKAVKVSTKTLRECLELYLTARASGTLPMKASTADDMRAKMGFGLAALIDKPIKDLDAARMVEWHRERKLTAPTRADVEARYLRAVWNWTREELPALKLEPWPTSRWAK</sequence>
<keyword evidence="5" id="KW-1185">Reference proteome</keyword>
<dbReference type="InterPro" id="IPR050808">
    <property type="entry name" value="Phage_Integrase"/>
</dbReference>
<proteinExistence type="inferred from homology"/>
<comment type="similarity">
    <text evidence="1">Belongs to the 'phage' integrase family.</text>
</comment>
<dbReference type="Pfam" id="PF13356">
    <property type="entry name" value="Arm-DNA-bind_3"/>
    <property type="match status" value="1"/>
</dbReference>
<dbReference type="PANTHER" id="PTHR30629:SF2">
    <property type="entry name" value="PROPHAGE INTEGRASE INTS-RELATED"/>
    <property type="match status" value="1"/>
</dbReference>
<organism evidence="4 5">
    <name type="scientific">Thiocapsa marina 5811</name>
    <dbReference type="NCBI Taxonomy" id="768671"/>
    <lineage>
        <taxon>Bacteria</taxon>
        <taxon>Pseudomonadati</taxon>
        <taxon>Pseudomonadota</taxon>
        <taxon>Gammaproteobacteria</taxon>
        <taxon>Chromatiales</taxon>
        <taxon>Chromatiaceae</taxon>
        <taxon>Thiocapsa</taxon>
    </lineage>
</organism>
<reference evidence="4 5" key="1">
    <citation type="submission" date="2011-06" db="EMBL/GenBank/DDBJ databases">
        <title>The draft genome of Thiocapsa marina 5811.</title>
        <authorList>
            <consortium name="US DOE Joint Genome Institute (JGI-PGF)"/>
            <person name="Lucas S."/>
            <person name="Han J."/>
            <person name="Cheng J.-F."/>
            <person name="Goodwin L."/>
            <person name="Pitluck S."/>
            <person name="Peters L."/>
            <person name="Land M.L."/>
            <person name="Hauser L."/>
            <person name="Vogl K."/>
            <person name="Liu Z."/>
            <person name="Imhoff J."/>
            <person name="Thiel V."/>
            <person name="Frigaard N.-U."/>
            <person name="Bryant D."/>
            <person name="Woyke T.J."/>
        </authorList>
    </citation>
    <scope>NUCLEOTIDE SEQUENCE [LARGE SCALE GENOMIC DNA]</scope>
    <source>
        <strain evidence="4 5">5811</strain>
    </source>
</reference>
<name>F9UCZ6_9GAMM</name>
<evidence type="ECO:0000256" key="1">
    <source>
        <dbReference type="ARBA" id="ARBA00008857"/>
    </source>
</evidence>
<dbReference type="GO" id="GO:0015074">
    <property type="term" value="P:DNA integration"/>
    <property type="evidence" value="ECO:0007669"/>
    <property type="project" value="UniProtKB-KW"/>
</dbReference>
<evidence type="ECO:0000256" key="2">
    <source>
        <dbReference type="ARBA" id="ARBA00022908"/>
    </source>
</evidence>